<evidence type="ECO:0000313" key="2">
    <source>
        <dbReference type="EMBL" id="KAG2298823.1"/>
    </source>
</evidence>
<gene>
    <name evidence="2" type="ORF">Bca52824_035295</name>
</gene>
<feature type="region of interest" description="Disordered" evidence="1">
    <location>
        <begin position="181"/>
        <end position="286"/>
    </location>
</feature>
<keyword evidence="3" id="KW-1185">Reference proteome</keyword>
<evidence type="ECO:0000256" key="1">
    <source>
        <dbReference type="SAM" id="MobiDB-lite"/>
    </source>
</evidence>
<feature type="region of interest" description="Disordered" evidence="1">
    <location>
        <begin position="70"/>
        <end position="101"/>
    </location>
</feature>
<feature type="compositionally biased region" description="Acidic residues" evidence="1">
    <location>
        <begin position="228"/>
        <end position="240"/>
    </location>
</feature>
<proteinExistence type="predicted"/>
<feature type="compositionally biased region" description="Acidic residues" evidence="1">
    <location>
        <begin position="258"/>
        <end position="278"/>
    </location>
</feature>
<name>A0A8X7S0D1_BRACI</name>
<dbReference type="EMBL" id="JAAMPC010000008">
    <property type="protein sequence ID" value="KAG2298823.1"/>
    <property type="molecule type" value="Genomic_DNA"/>
</dbReference>
<reference evidence="2 3" key="1">
    <citation type="submission" date="2020-02" db="EMBL/GenBank/DDBJ databases">
        <authorList>
            <person name="Ma Q."/>
            <person name="Huang Y."/>
            <person name="Song X."/>
            <person name="Pei D."/>
        </authorList>
    </citation>
    <scope>NUCLEOTIDE SEQUENCE [LARGE SCALE GENOMIC DNA]</scope>
    <source>
        <strain evidence="2">Sxm20200214</strain>
        <tissue evidence="2">Leaf</tissue>
    </source>
</reference>
<comment type="caution">
    <text evidence="2">The sequence shown here is derived from an EMBL/GenBank/DDBJ whole genome shotgun (WGS) entry which is preliminary data.</text>
</comment>
<evidence type="ECO:0000313" key="3">
    <source>
        <dbReference type="Proteomes" id="UP000886595"/>
    </source>
</evidence>
<protein>
    <submittedName>
        <fullName evidence="2">Uncharacterized protein</fullName>
    </submittedName>
</protein>
<feature type="compositionally biased region" description="Acidic residues" evidence="1">
    <location>
        <begin position="80"/>
        <end position="101"/>
    </location>
</feature>
<sequence>MCQKSIDEVHPVWEHQDEDPEIDNLLEFLRQDDSLSTITWQALPEYPLTPIKFNKCWLFASRRKSKKSKKVGLGRGQENIGDEGENCGDIAETEEQVESDDEGNYIIQRRKKPRHEFQMSPINLFQRLSEKVEILEKQFNSGPVSAVFQSAGGITVDNLASRITQLEEIMQVKTPVHDRFSNTKLPAKQATPTKLEDSIGQTTIQGIGGPQDPGKKQTKKKEENAVEEKDEELSFEGECIDVEKSAPQTLRESHPENPEEENGAEDIEEEMAFEGEGVDIDRLLQK</sequence>
<dbReference type="OrthoDB" id="1052998at2759"/>
<dbReference type="AlphaFoldDB" id="A0A8X7S0D1"/>
<dbReference type="Proteomes" id="UP000886595">
    <property type="component" value="Unassembled WGS sequence"/>
</dbReference>
<accession>A0A8X7S0D1</accession>
<organism evidence="2 3">
    <name type="scientific">Brassica carinata</name>
    <name type="common">Ethiopian mustard</name>
    <name type="synonym">Abyssinian cabbage</name>
    <dbReference type="NCBI Taxonomy" id="52824"/>
    <lineage>
        <taxon>Eukaryota</taxon>
        <taxon>Viridiplantae</taxon>
        <taxon>Streptophyta</taxon>
        <taxon>Embryophyta</taxon>
        <taxon>Tracheophyta</taxon>
        <taxon>Spermatophyta</taxon>
        <taxon>Magnoliopsida</taxon>
        <taxon>eudicotyledons</taxon>
        <taxon>Gunneridae</taxon>
        <taxon>Pentapetalae</taxon>
        <taxon>rosids</taxon>
        <taxon>malvids</taxon>
        <taxon>Brassicales</taxon>
        <taxon>Brassicaceae</taxon>
        <taxon>Brassiceae</taxon>
        <taxon>Brassica</taxon>
    </lineage>
</organism>